<dbReference type="EMBL" id="RCBY01000019">
    <property type="protein sequence ID" value="RQH51457.1"/>
    <property type="molecule type" value="Genomic_DNA"/>
</dbReference>
<accession>A0A3N6R3Y5</accession>
<proteinExistence type="predicted"/>
<protein>
    <submittedName>
        <fullName evidence="1">Uncharacterized protein</fullName>
    </submittedName>
</protein>
<sequence>MVNGKTSVILELLGGVSRDFKPVEKISYRLGSMVFSVCAALRQHAQEASSKAQNTVLGKFG</sequence>
<organism evidence="1 2">
    <name type="scientific">Okeania hirsuta</name>
    <dbReference type="NCBI Taxonomy" id="1458930"/>
    <lineage>
        <taxon>Bacteria</taxon>
        <taxon>Bacillati</taxon>
        <taxon>Cyanobacteriota</taxon>
        <taxon>Cyanophyceae</taxon>
        <taxon>Oscillatoriophycideae</taxon>
        <taxon>Oscillatoriales</taxon>
        <taxon>Microcoleaceae</taxon>
        <taxon>Okeania</taxon>
    </lineage>
</organism>
<evidence type="ECO:0000313" key="2">
    <source>
        <dbReference type="Proteomes" id="UP000269154"/>
    </source>
</evidence>
<name>A0A3N6R3Y5_9CYAN</name>
<keyword evidence="2" id="KW-1185">Reference proteome</keyword>
<evidence type="ECO:0000313" key="1">
    <source>
        <dbReference type="EMBL" id="RQH51457.1"/>
    </source>
</evidence>
<comment type="caution">
    <text evidence="1">The sequence shown here is derived from an EMBL/GenBank/DDBJ whole genome shotgun (WGS) entry which is preliminary data.</text>
</comment>
<gene>
    <name evidence="1" type="ORF">D5R40_05695</name>
</gene>
<dbReference type="Proteomes" id="UP000269154">
    <property type="component" value="Unassembled WGS sequence"/>
</dbReference>
<dbReference type="AlphaFoldDB" id="A0A3N6R3Y5"/>
<reference evidence="1 2" key="1">
    <citation type="journal article" date="2018" name="ACS Chem. Biol.">
        <title>Ketoreductase domain dysfunction expands chemodiversity: malyngamide biosynthesis in the cyanobacterium Okeania hirsuta.</title>
        <authorList>
            <person name="Moss N.A."/>
            <person name="Leao T."/>
            <person name="Rankin M."/>
            <person name="McCullough T.M."/>
            <person name="Qu P."/>
            <person name="Korobeynikov A."/>
            <person name="Smith J.L."/>
            <person name="Gerwick L."/>
            <person name="Gerwick W.H."/>
        </authorList>
    </citation>
    <scope>NUCLEOTIDE SEQUENCE [LARGE SCALE GENOMIC DNA]</scope>
    <source>
        <strain evidence="1 2">PAB10Feb10-1</strain>
    </source>
</reference>